<reference evidence="2" key="1">
    <citation type="submission" date="2014-11" db="EMBL/GenBank/DDBJ databases">
        <authorList>
            <person name="Otto D Thomas"/>
            <person name="Naeem Raeece"/>
        </authorList>
    </citation>
    <scope>NUCLEOTIDE SEQUENCE</scope>
</reference>
<sequence>MIEMVKDHIFGYAYDQFGLFGPVAEYYGTVEAQARGTLHCHMLIWTARCPASPEEFEKSLQSPEFVQRLMSWLSTTIEQDFFGFGETDMVVPSVTPKTNPRLFTD</sequence>
<gene>
    <name evidence="2" type="ORF">Cvel_8309</name>
</gene>
<feature type="domain" description="Helitron helicase-like" evidence="1">
    <location>
        <begin position="2"/>
        <end position="44"/>
    </location>
</feature>
<name>A0A0G4HSQ6_9ALVE</name>
<organism evidence="2">
    <name type="scientific">Chromera velia CCMP2878</name>
    <dbReference type="NCBI Taxonomy" id="1169474"/>
    <lineage>
        <taxon>Eukaryota</taxon>
        <taxon>Sar</taxon>
        <taxon>Alveolata</taxon>
        <taxon>Colpodellida</taxon>
        <taxon>Chromeraceae</taxon>
        <taxon>Chromera</taxon>
    </lineage>
</organism>
<accession>A0A0G4HSQ6</accession>
<evidence type="ECO:0000313" key="2">
    <source>
        <dbReference type="EMBL" id="CEM47371.1"/>
    </source>
</evidence>
<dbReference type="EMBL" id="CDMZ01003725">
    <property type="protein sequence ID" value="CEM47371.1"/>
    <property type="molecule type" value="Genomic_DNA"/>
</dbReference>
<dbReference type="VEuPathDB" id="CryptoDB:Cvel_8309"/>
<proteinExistence type="predicted"/>
<dbReference type="AlphaFoldDB" id="A0A0G4HSQ6"/>
<evidence type="ECO:0000259" key="1">
    <source>
        <dbReference type="Pfam" id="PF14214"/>
    </source>
</evidence>
<dbReference type="InterPro" id="IPR025476">
    <property type="entry name" value="Helitron_helicase-like"/>
</dbReference>
<dbReference type="Pfam" id="PF14214">
    <property type="entry name" value="Helitron_like_N"/>
    <property type="match status" value="1"/>
</dbReference>
<protein>
    <recommendedName>
        <fullName evidence="1">Helitron helicase-like domain-containing protein</fullName>
    </recommendedName>
</protein>